<accession>A0ABM0MUQ3</accession>
<reference evidence="15" key="1">
    <citation type="submission" date="2025-08" db="UniProtKB">
        <authorList>
            <consortium name="RefSeq"/>
        </authorList>
    </citation>
    <scope>IDENTIFICATION</scope>
    <source>
        <tissue evidence="15">Testes</tissue>
    </source>
</reference>
<dbReference type="PANTHER" id="PTHR46059">
    <property type="entry name" value="BETA-GALACTOSIDE ALPHA-2,6-SIALYLTRANSFERASE"/>
    <property type="match status" value="1"/>
</dbReference>
<sequence length="408" mass="47008">MECRVVHCFACLCLLSFGMMAWVYNDVLTTELNIHQWISRFPVIRIIKSWNSTFQSCNVTHNSTALRRHVAAINGTSAPLLNTSDAEGAVRCIGHLAKCEVVLPNITNEYHLSTESKNSPQRHRHRNHGITYRSNLKLDVNDITCKFKKTPLSYLGRNTRLFKKFEIYKYFPKHTPKELFSQSFNNCALVSSSSYLNGSGLGKEIDMHDAVIRFNTAPTEHHEKDVGSKTTIRVLNHQAFMKKGLTDKHITNGAYFIWKGGYNLYRGNIYEFYTASQDMFIRYFKWLMAYPELNAYLVHPGSLWRQWDTVQDLTSNSMKKTTTSSGFIGITIGLQFCNYLDVYGHVTNQTYVCHYYDVLTKKTRCTTGKFHPINEERQIVRRMNIGNVDDIEYKGRVTLNGFPTVHCP</sequence>
<evidence type="ECO:0000256" key="7">
    <source>
        <dbReference type="ARBA" id="ARBA00022989"/>
    </source>
</evidence>
<evidence type="ECO:0000256" key="9">
    <source>
        <dbReference type="ARBA" id="ARBA00023136"/>
    </source>
</evidence>
<dbReference type="CDD" id="cd23968">
    <property type="entry name" value="GT29_ST6GAL1_2"/>
    <property type="match status" value="1"/>
</dbReference>
<evidence type="ECO:0000256" key="3">
    <source>
        <dbReference type="ARBA" id="ARBA00022676"/>
    </source>
</evidence>
<dbReference type="RefSeq" id="XP_006823744.1">
    <property type="nucleotide sequence ID" value="XM_006823681.1"/>
</dbReference>
<evidence type="ECO:0000256" key="4">
    <source>
        <dbReference type="ARBA" id="ARBA00022679"/>
    </source>
</evidence>
<dbReference type="PANTHER" id="PTHR46059:SF1">
    <property type="entry name" value="BETA-GALACTOSIDE ALPHA-2,6-SIALYLTRANSFERASE"/>
    <property type="match status" value="1"/>
</dbReference>
<dbReference type="Gene3D" id="3.90.1480.20">
    <property type="entry name" value="Glycosyl transferase family 29"/>
    <property type="match status" value="1"/>
</dbReference>
<keyword evidence="7" id="KW-1133">Transmembrane helix</keyword>
<dbReference type="InterPro" id="IPR001675">
    <property type="entry name" value="Glyco_trans_29"/>
</dbReference>
<dbReference type="GeneID" id="102808368"/>
<keyword evidence="9" id="KW-0472">Membrane</keyword>
<organism evidence="14 15">
    <name type="scientific">Saccoglossus kowalevskii</name>
    <name type="common">Acorn worm</name>
    <dbReference type="NCBI Taxonomy" id="10224"/>
    <lineage>
        <taxon>Eukaryota</taxon>
        <taxon>Metazoa</taxon>
        <taxon>Hemichordata</taxon>
        <taxon>Enteropneusta</taxon>
        <taxon>Harrimaniidae</taxon>
        <taxon>Saccoglossus</taxon>
    </lineage>
</organism>
<dbReference type="Proteomes" id="UP000694865">
    <property type="component" value="Unplaced"/>
</dbReference>
<evidence type="ECO:0000256" key="6">
    <source>
        <dbReference type="ARBA" id="ARBA00022968"/>
    </source>
</evidence>
<protein>
    <recommendedName>
        <fullName evidence="13">beta-galactoside alpha-(2,6)-sialyltransferase</fullName>
        <ecNumber evidence="13">2.4.3.1</ecNumber>
    </recommendedName>
</protein>
<keyword evidence="3" id="KW-0328">Glycosyltransferase</keyword>
<evidence type="ECO:0000313" key="14">
    <source>
        <dbReference type="Proteomes" id="UP000694865"/>
    </source>
</evidence>
<evidence type="ECO:0000313" key="15">
    <source>
        <dbReference type="RefSeq" id="XP_006823744.1"/>
    </source>
</evidence>
<evidence type="ECO:0000256" key="8">
    <source>
        <dbReference type="ARBA" id="ARBA00023034"/>
    </source>
</evidence>
<comment type="similarity">
    <text evidence="2">Belongs to the glycosyltransferase 29 family.</text>
</comment>
<keyword evidence="11" id="KW-0325">Glycoprotein</keyword>
<evidence type="ECO:0000256" key="5">
    <source>
        <dbReference type="ARBA" id="ARBA00022692"/>
    </source>
</evidence>
<proteinExistence type="inferred from homology"/>
<comment type="subcellular location">
    <subcellularLocation>
        <location evidence="1">Golgi apparatus</location>
        <location evidence="1">Golgi stack membrane</location>
        <topology evidence="1">Single-pass type II membrane protein</topology>
    </subcellularLocation>
</comment>
<keyword evidence="14" id="KW-1185">Reference proteome</keyword>
<gene>
    <name evidence="15" type="primary">LOC102808368</name>
</gene>
<comment type="catalytic activity">
    <reaction evidence="12">
        <text>a beta-D-galactoside + CMP-N-acetyl-beta-neuraminate = an N-acetyl-alpha-neuraminyl-(2-&gt;6)-beta-D-galactosyl derivative + CMP + H(+)</text>
        <dbReference type="Rhea" id="RHEA:52104"/>
        <dbReference type="ChEBI" id="CHEBI:15378"/>
        <dbReference type="ChEBI" id="CHEBI:28034"/>
        <dbReference type="ChEBI" id="CHEBI:57812"/>
        <dbReference type="ChEBI" id="CHEBI:60377"/>
        <dbReference type="ChEBI" id="CHEBI:136398"/>
        <dbReference type="EC" id="2.4.3.1"/>
    </reaction>
</comment>
<evidence type="ECO:0000256" key="12">
    <source>
        <dbReference type="ARBA" id="ARBA00034249"/>
    </source>
</evidence>
<evidence type="ECO:0000256" key="11">
    <source>
        <dbReference type="ARBA" id="ARBA00023180"/>
    </source>
</evidence>
<dbReference type="Pfam" id="PF00777">
    <property type="entry name" value="Glyco_transf_29"/>
    <property type="match status" value="1"/>
</dbReference>
<keyword evidence="4" id="KW-0808">Transferase</keyword>
<evidence type="ECO:0000256" key="2">
    <source>
        <dbReference type="ARBA" id="ARBA00006003"/>
    </source>
</evidence>
<name>A0ABM0MUQ3_SACKO</name>
<keyword evidence="5" id="KW-0812">Transmembrane</keyword>
<dbReference type="EC" id="2.4.3.1" evidence="13"/>
<dbReference type="InterPro" id="IPR038578">
    <property type="entry name" value="GT29-like_sf"/>
</dbReference>
<keyword evidence="8" id="KW-0333">Golgi apparatus</keyword>
<evidence type="ECO:0000256" key="1">
    <source>
        <dbReference type="ARBA" id="ARBA00004447"/>
    </source>
</evidence>
<keyword evidence="6" id="KW-0735">Signal-anchor</keyword>
<evidence type="ECO:0000256" key="10">
    <source>
        <dbReference type="ARBA" id="ARBA00023157"/>
    </source>
</evidence>
<evidence type="ECO:0000256" key="13">
    <source>
        <dbReference type="ARBA" id="ARBA00034329"/>
    </source>
</evidence>
<keyword evidence="10" id="KW-1015">Disulfide bond</keyword>